<dbReference type="SMART" id="SM00516">
    <property type="entry name" value="SEC14"/>
    <property type="match status" value="1"/>
</dbReference>
<name>A0A7M7JFQ6_VARDE</name>
<dbReference type="Gene3D" id="1.10.8.20">
    <property type="entry name" value="N-terminal domain of phosphatidylinositol transfer protein sec14p"/>
    <property type="match status" value="1"/>
</dbReference>
<evidence type="ECO:0000259" key="1">
    <source>
        <dbReference type="PROSITE" id="PS50191"/>
    </source>
</evidence>
<dbReference type="EnsemblMetazoa" id="XM_022791407">
    <property type="protein sequence ID" value="XP_022647142"/>
    <property type="gene ID" value="LOC111244371"/>
</dbReference>
<dbReference type="InterPro" id="IPR036273">
    <property type="entry name" value="CRAL/TRIO_N_dom_sf"/>
</dbReference>
<organism evidence="2 3">
    <name type="scientific">Varroa destructor</name>
    <name type="common">Honeybee mite</name>
    <dbReference type="NCBI Taxonomy" id="109461"/>
    <lineage>
        <taxon>Eukaryota</taxon>
        <taxon>Metazoa</taxon>
        <taxon>Ecdysozoa</taxon>
        <taxon>Arthropoda</taxon>
        <taxon>Chelicerata</taxon>
        <taxon>Arachnida</taxon>
        <taxon>Acari</taxon>
        <taxon>Parasitiformes</taxon>
        <taxon>Mesostigmata</taxon>
        <taxon>Gamasina</taxon>
        <taxon>Dermanyssoidea</taxon>
        <taxon>Varroidae</taxon>
        <taxon>Varroa</taxon>
    </lineage>
</organism>
<dbReference type="GeneID" id="111244371"/>
<dbReference type="PRINTS" id="PR00180">
    <property type="entry name" value="CRETINALDHBP"/>
</dbReference>
<dbReference type="SUPFAM" id="SSF52087">
    <property type="entry name" value="CRAL/TRIO domain"/>
    <property type="match status" value="1"/>
</dbReference>
<proteinExistence type="predicted"/>
<dbReference type="PANTHER" id="PTHR10174">
    <property type="entry name" value="ALPHA-TOCOPHEROL TRANSFER PROTEIN-RELATED"/>
    <property type="match status" value="1"/>
</dbReference>
<dbReference type="OMA" id="VQCDDSM"/>
<protein>
    <recommendedName>
        <fullName evidence="1">CRAL-TRIO domain-containing protein</fullName>
    </recommendedName>
</protein>
<feature type="domain" description="CRAL-TRIO" evidence="1">
    <location>
        <begin position="89"/>
        <end position="250"/>
    </location>
</feature>
<dbReference type="OrthoDB" id="75724at2759"/>
<dbReference type="AlphaFoldDB" id="A0A7M7JFQ6"/>
<dbReference type="PROSITE" id="PS50191">
    <property type="entry name" value="CRAL_TRIO"/>
    <property type="match status" value="1"/>
</dbReference>
<dbReference type="SUPFAM" id="SSF46938">
    <property type="entry name" value="CRAL/TRIO N-terminal domain"/>
    <property type="match status" value="1"/>
</dbReference>
<dbReference type="RefSeq" id="XP_022647142.1">
    <property type="nucleotide sequence ID" value="XM_022791407.1"/>
</dbReference>
<dbReference type="Gene3D" id="1.20.5.1200">
    <property type="entry name" value="Alpha-tocopherol transfer"/>
    <property type="match status" value="1"/>
</dbReference>
<dbReference type="InParanoid" id="A0A7M7JFQ6"/>
<dbReference type="GO" id="GO:0016020">
    <property type="term" value="C:membrane"/>
    <property type="evidence" value="ECO:0007669"/>
    <property type="project" value="TreeGrafter"/>
</dbReference>
<evidence type="ECO:0000313" key="2">
    <source>
        <dbReference type="EnsemblMetazoa" id="XP_022647142"/>
    </source>
</evidence>
<accession>A0A7M7JFQ6</accession>
<dbReference type="KEGG" id="vde:111244371"/>
<dbReference type="SMART" id="SM01100">
    <property type="entry name" value="CRAL_TRIO_N"/>
    <property type="match status" value="1"/>
</dbReference>
<dbReference type="Pfam" id="PF03765">
    <property type="entry name" value="CRAL_TRIO_N"/>
    <property type="match status" value="1"/>
</dbReference>
<dbReference type="InterPro" id="IPR001251">
    <property type="entry name" value="CRAL-TRIO_dom"/>
</dbReference>
<dbReference type="PANTHER" id="PTHR10174:SF130">
    <property type="entry name" value="ALPHA-TOCOPHEROL TRANSFER PROTEIN-LIKE"/>
    <property type="match status" value="1"/>
</dbReference>
<dbReference type="InterPro" id="IPR036865">
    <property type="entry name" value="CRAL-TRIO_dom_sf"/>
</dbReference>
<dbReference type="CDD" id="cd00170">
    <property type="entry name" value="SEC14"/>
    <property type="match status" value="1"/>
</dbReference>
<dbReference type="InterPro" id="IPR011074">
    <property type="entry name" value="CRAL/TRIO_N_dom"/>
</dbReference>
<dbReference type="Proteomes" id="UP000594260">
    <property type="component" value="Unplaced"/>
</dbReference>
<reference evidence="2" key="1">
    <citation type="submission" date="2021-01" db="UniProtKB">
        <authorList>
            <consortium name="EnsemblMetazoa"/>
        </authorList>
    </citation>
    <scope>IDENTIFICATION</scope>
</reference>
<dbReference type="GO" id="GO:1902936">
    <property type="term" value="F:phosphatidylinositol bisphosphate binding"/>
    <property type="evidence" value="ECO:0007669"/>
    <property type="project" value="TreeGrafter"/>
</dbReference>
<keyword evidence="3" id="KW-1185">Reference proteome</keyword>
<evidence type="ECO:0000313" key="3">
    <source>
        <dbReference type="Proteomes" id="UP000594260"/>
    </source>
</evidence>
<sequence length="309" mass="35322">MCDLPTSVRAVAERELGETPSRRRAELKNLRRLIAEEEGFNPRQDDAFLLRFLRCRKYDADRAFKVLKNYYKIRSNHPHIFGAFHPSAQEGTINLNLQTILRGRDRNGCAVFIFKGGCWDPKTTKPEDIFKVNVMFLEQSIQDPITQVNGISAIMDMKHFGLLQLRHSPPAHLQKVVQLIQDCFPARFKAIHIVHEPAVFGILFGIVKRFLNTKLQKRIHFHGSNYDSLHEHVPASVLPEEYGGELPTMNNQDYSKAMFARDDEYITDLQYGFQKRDAGCVDSIVKDTVKDHIADNVDNKKILSAATTG</sequence>
<dbReference type="Pfam" id="PF00650">
    <property type="entry name" value="CRAL_TRIO"/>
    <property type="match status" value="1"/>
</dbReference>
<dbReference type="Gene3D" id="3.40.525.10">
    <property type="entry name" value="CRAL-TRIO lipid binding domain"/>
    <property type="match status" value="1"/>
</dbReference>
<dbReference type="FunCoup" id="A0A7M7JFQ6">
    <property type="interactions" value="498"/>
</dbReference>